<feature type="domain" description="Reverse transcriptase N-terminal" evidence="1">
    <location>
        <begin position="17"/>
        <end position="76"/>
    </location>
</feature>
<geneLocation type="chloroplast" evidence="2"/>
<organism evidence="2">
    <name type="scientific">Baffinella frigidus</name>
    <dbReference type="NCBI Taxonomy" id="2571260"/>
    <lineage>
        <taxon>Eukaryota</taxon>
        <taxon>Cryptophyceae</taxon>
        <taxon>Cryptomonadales</taxon>
        <taxon>Baffinellaceae</taxon>
        <taxon>Baffinella</taxon>
    </lineage>
</organism>
<dbReference type="Pfam" id="PF13655">
    <property type="entry name" value="RVT_N"/>
    <property type="match status" value="1"/>
</dbReference>
<dbReference type="PANTHER" id="PTHR34047">
    <property type="entry name" value="NUCLEAR INTRON MATURASE 1, MITOCHONDRIAL-RELATED"/>
    <property type="match status" value="1"/>
</dbReference>
<accession>A0A7T8G5T0</accession>
<reference evidence="2" key="1">
    <citation type="journal article" date="2019" name="Mitochondrial DNA Part B Resour">
        <title>The complete plastid genome of a marine microalgae Cryptophyceae sp. CCMP2293 (Cryptophyta).</title>
        <authorList>
            <person name="Xu K."/>
            <person name="Hu S."/>
            <person name="Tang X."/>
        </authorList>
    </citation>
    <scope>NUCLEOTIDE SEQUENCE</scope>
</reference>
<dbReference type="InterPro" id="IPR051083">
    <property type="entry name" value="GrpII_Intron_Splice-Mob/Def"/>
</dbReference>
<proteinExistence type="predicted"/>
<name>A0A7T8G5T0_9CRYP</name>
<evidence type="ECO:0000259" key="1">
    <source>
        <dbReference type="Pfam" id="PF13655"/>
    </source>
</evidence>
<dbReference type="EMBL" id="MK798155">
    <property type="protein sequence ID" value="QQP22446.1"/>
    <property type="molecule type" value="Genomic_DNA"/>
</dbReference>
<evidence type="ECO:0000313" key="2">
    <source>
        <dbReference type="EMBL" id="QQP22446.1"/>
    </source>
</evidence>
<dbReference type="SUPFAM" id="SSF56672">
    <property type="entry name" value="DNA/RNA polymerases"/>
    <property type="match status" value="1"/>
</dbReference>
<dbReference type="InterPro" id="IPR025960">
    <property type="entry name" value="RVT_N"/>
</dbReference>
<dbReference type="PANTHER" id="PTHR34047:SF10">
    <property type="entry name" value="GROUP II INTRON-ASSOCIATED OPEN READING FRAME"/>
    <property type="match status" value="1"/>
</dbReference>
<gene>
    <name evidence="2" type="primary">ORF460</name>
</gene>
<sequence length="460" mass="54821">MNCIKENMEIRANSISWKATPWKKFKIKTFRLQCRIYKAMRNGNVRYVIKLQKMLINSSAAHYTAVKEISSQNIIRKMIPEERDIFLKYSEKKNAWKHSKVQKIPTTNLKEDKKSFQKLTTEDQIAKYIWKMALEPAHEAIFCCESYGFRPGKNPWDLQKAISIWISRIPPSFKAKVLKIEINECFDKINRNFLMKELILPQKSKIGIFRSLKSGILDKNVFSENRKVRKEILEPLLRNIALHGIENLNESKNFPKQILKSKYNLSKGFRYANNVVYILEENENEDVLIGRVKKFLKTRNLELKIEKLEIAKVLDGFDLLEWRFMINAKGNLVSYPNKYHWINYKIKVKSILKNSKYKIQTRIERVRIVVQEWHMYHQFCDMTQVKSQLYELKIWYSKYVRSYTKIPKEERILTLQRIFNNHSYKIFGYNKVLKGKSPFDEGLTYSLNDTNLSKNCFTFK</sequence>
<dbReference type="InterPro" id="IPR043502">
    <property type="entry name" value="DNA/RNA_pol_sf"/>
</dbReference>
<keyword evidence="2" id="KW-0150">Chloroplast</keyword>
<protein>
    <submittedName>
        <fullName evidence="2">RT/maturase</fullName>
    </submittedName>
</protein>
<dbReference type="AlphaFoldDB" id="A0A7T8G5T0"/>
<keyword evidence="2" id="KW-0934">Plastid</keyword>